<dbReference type="AlphaFoldDB" id="A0A261EYR4"/>
<comment type="similarity">
    <text evidence="5">Belongs to the SepF family.</text>
</comment>
<dbReference type="GO" id="GO:0000917">
    <property type="term" value="P:division septum assembly"/>
    <property type="evidence" value="ECO:0007669"/>
    <property type="project" value="UniProtKB-KW"/>
</dbReference>
<proteinExistence type="inferred from homology"/>
<dbReference type="InterPro" id="IPR023052">
    <property type="entry name" value="Cell_div_SepF"/>
</dbReference>
<dbReference type="PANTHER" id="PTHR35798:SF1">
    <property type="entry name" value="CELL DIVISION PROTEIN SEPF"/>
    <property type="match status" value="1"/>
</dbReference>
<comment type="subcellular location">
    <subcellularLocation>
        <location evidence="5">Cytoplasm</location>
    </subcellularLocation>
    <text evidence="5">Localizes to the division site, in a FtsZ-dependent manner.</text>
</comment>
<evidence type="ECO:0000256" key="1">
    <source>
        <dbReference type="ARBA" id="ARBA00022618"/>
    </source>
</evidence>
<dbReference type="PANTHER" id="PTHR35798">
    <property type="entry name" value="CELL DIVISION PROTEIN SEPF"/>
    <property type="match status" value="1"/>
</dbReference>
<dbReference type="HAMAP" id="MF_01197">
    <property type="entry name" value="SepF"/>
    <property type="match status" value="1"/>
</dbReference>
<comment type="subunit">
    <text evidence="5">Homodimer. Interacts with FtsZ.</text>
</comment>
<keyword evidence="3 5" id="KW-0131">Cell cycle</keyword>
<feature type="region of interest" description="Disordered" evidence="6">
    <location>
        <begin position="18"/>
        <end position="66"/>
    </location>
</feature>
<evidence type="ECO:0000256" key="3">
    <source>
        <dbReference type="ARBA" id="ARBA00023306"/>
    </source>
</evidence>
<feature type="compositionally biased region" description="Polar residues" evidence="6">
    <location>
        <begin position="53"/>
        <end position="66"/>
    </location>
</feature>
<keyword evidence="2 5" id="KW-0717">Septation</keyword>
<protein>
    <recommendedName>
        <fullName evidence="5">Cell division protein SepF</fullName>
    </recommendedName>
</protein>
<feature type="compositionally biased region" description="Acidic residues" evidence="6">
    <location>
        <begin position="18"/>
        <end position="30"/>
    </location>
</feature>
<dbReference type="InterPro" id="IPR038594">
    <property type="entry name" value="SepF-like_sf"/>
</dbReference>
<evidence type="ECO:0000256" key="5">
    <source>
        <dbReference type="HAMAP-Rule" id="MF_01197"/>
    </source>
</evidence>
<comment type="caution">
    <text evidence="7">The sequence shown here is derived from an EMBL/GenBank/DDBJ whole genome shotgun (WGS) entry which is preliminary data.</text>
</comment>
<dbReference type="Proteomes" id="UP000216725">
    <property type="component" value="Unassembled WGS sequence"/>
</dbReference>
<gene>
    <name evidence="5" type="primary">sepF</name>
    <name evidence="7" type="ORF">PSRA_0886</name>
</gene>
<sequence length="160" mass="17148">MAGFMKNAMTYLGMADPADDEDVYDYEDDDRSASDEAFDSGAALAPQPMPSASDVSGATRSTSVTPFRSQMKQIMTISPKSYNEAQLIGRALRSGVPVVLNLSEAPDSEAYRIIDFSSGVVYGLQGSIERVTSRVYILSPAQVELSGPEDDDASSIPSFN</sequence>
<name>A0A261EYR4_9BIFI</name>
<organism evidence="7 8">
    <name type="scientific">Pseudoscardovia radai</name>
    <dbReference type="NCBI Taxonomy" id="987066"/>
    <lineage>
        <taxon>Bacteria</taxon>
        <taxon>Bacillati</taxon>
        <taxon>Actinomycetota</taxon>
        <taxon>Actinomycetes</taxon>
        <taxon>Bifidobacteriales</taxon>
        <taxon>Bifidobacteriaceae</taxon>
        <taxon>Pseudoscardovia</taxon>
    </lineage>
</organism>
<dbReference type="GO" id="GO:0005737">
    <property type="term" value="C:cytoplasm"/>
    <property type="evidence" value="ECO:0007669"/>
    <property type="project" value="UniProtKB-SubCell"/>
</dbReference>
<evidence type="ECO:0000256" key="4">
    <source>
        <dbReference type="ARBA" id="ARBA00044936"/>
    </source>
</evidence>
<dbReference type="Gene3D" id="3.30.110.150">
    <property type="entry name" value="SepF-like protein"/>
    <property type="match status" value="1"/>
</dbReference>
<dbReference type="InterPro" id="IPR007561">
    <property type="entry name" value="Cell_div_SepF/SepF-rel"/>
</dbReference>
<dbReference type="GO" id="GO:0043093">
    <property type="term" value="P:FtsZ-dependent cytokinesis"/>
    <property type="evidence" value="ECO:0007669"/>
    <property type="project" value="UniProtKB-UniRule"/>
</dbReference>
<keyword evidence="5" id="KW-0963">Cytoplasm</keyword>
<keyword evidence="1 5" id="KW-0132">Cell division</keyword>
<evidence type="ECO:0000313" key="7">
    <source>
        <dbReference type="EMBL" id="OZG51806.1"/>
    </source>
</evidence>
<accession>A0A261EYR4</accession>
<reference evidence="7 8" key="1">
    <citation type="journal article" date="2017" name="BMC Genomics">
        <title>Comparative genomic and phylogenomic analyses of the Bifidobacteriaceae family.</title>
        <authorList>
            <person name="Lugli G.A."/>
            <person name="Milani C."/>
            <person name="Turroni F."/>
            <person name="Duranti S."/>
            <person name="Mancabelli L."/>
            <person name="Mangifesta M."/>
            <person name="Ferrario C."/>
            <person name="Modesto M."/>
            <person name="Mattarelli P."/>
            <person name="Jiri K."/>
            <person name="van Sinderen D."/>
            <person name="Ventura M."/>
        </authorList>
    </citation>
    <scope>NUCLEOTIDE SEQUENCE [LARGE SCALE GENOMIC DNA]</scope>
    <source>
        <strain evidence="7 8">DSM 24742</strain>
    </source>
</reference>
<dbReference type="OrthoDB" id="3731101at2"/>
<keyword evidence="8" id="KW-1185">Reference proteome</keyword>
<comment type="function">
    <text evidence="4 5">Cell division protein that is part of the divisome complex and is recruited early to the Z-ring. Probably stimulates Z-ring formation, perhaps through the cross-linking of FtsZ protofilaments. Its function overlaps with FtsA.</text>
</comment>
<evidence type="ECO:0000256" key="2">
    <source>
        <dbReference type="ARBA" id="ARBA00023210"/>
    </source>
</evidence>
<dbReference type="RefSeq" id="WP_094660703.1">
    <property type="nucleotide sequence ID" value="NZ_MWWR01000006.1"/>
</dbReference>
<evidence type="ECO:0000313" key="8">
    <source>
        <dbReference type="Proteomes" id="UP000216725"/>
    </source>
</evidence>
<evidence type="ECO:0000256" key="6">
    <source>
        <dbReference type="SAM" id="MobiDB-lite"/>
    </source>
</evidence>
<dbReference type="Pfam" id="PF04472">
    <property type="entry name" value="SepF"/>
    <property type="match status" value="1"/>
</dbReference>
<dbReference type="EMBL" id="MWWR01000006">
    <property type="protein sequence ID" value="OZG51806.1"/>
    <property type="molecule type" value="Genomic_DNA"/>
</dbReference>